<evidence type="ECO:0000313" key="2">
    <source>
        <dbReference type="Proteomes" id="UP000054477"/>
    </source>
</evidence>
<proteinExistence type="predicted"/>
<evidence type="ECO:0000313" key="1">
    <source>
        <dbReference type="EMBL" id="KIJ97921.1"/>
    </source>
</evidence>
<dbReference type="Proteomes" id="UP000054477">
    <property type="component" value="Unassembled WGS sequence"/>
</dbReference>
<accession>A0A0C9XK07</accession>
<dbReference type="AlphaFoldDB" id="A0A0C9XK07"/>
<organism evidence="1 2">
    <name type="scientific">Laccaria amethystina LaAM-08-1</name>
    <dbReference type="NCBI Taxonomy" id="1095629"/>
    <lineage>
        <taxon>Eukaryota</taxon>
        <taxon>Fungi</taxon>
        <taxon>Dikarya</taxon>
        <taxon>Basidiomycota</taxon>
        <taxon>Agaricomycotina</taxon>
        <taxon>Agaricomycetes</taxon>
        <taxon>Agaricomycetidae</taxon>
        <taxon>Agaricales</taxon>
        <taxon>Agaricineae</taxon>
        <taxon>Hydnangiaceae</taxon>
        <taxon>Laccaria</taxon>
    </lineage>
</organism>
<reference evidence="1 2" key="1">
    <citation type="submission" date="2014-04" db="EMBL/GenBank/DDBJ databases">
        <authorList>
            <consortium name="DOE Joint Genome Institute"/>
            <person name="Kuo A."/>
            <person name="Kohler A."/>
            <person name="Nagy L.G."/>
            <person name="Floudas D."/>
            <person name="Copeland A."/>
            <person name="Barry K.W."/>
            <person name="Cichocki N."/>
            <person name="Veneault-Fourrey C."/>
            <person name="LaButti K."/>
            <person name="Lindquist E.A."/>
            <person name="Lipzen A."/>
            <person name="Lundell T."/>
            <person name="Morin E."/>
            <person name="Murat C."/>
            <person name="Sun H."/>
            <person name="Tunlid A."/>
            <person name="Henrissat B."/>
            <person name="Grigoriev I.V."/>
            <person name="Hibbett D.S."/>
            <person name="Martin F."/>
            <person name="Nordberg H.P."/>
            <person name="Cantor M.N."/>
            <person name="Hua S.X."/>
        </authorList>
    </citation>
    <scope>NUCLEOTIDE SEQUENCE [LARGE SCALE GENOMIC DNA]</scope>
    <source>
        <strain evidence="1 2">LaAM-08-1</strain>
    </source>
</reference>
<sequence>MSLLTTPHDAWLSFYVKGFPCTSWLLTSSLWINGLTAITPDFSRPGLRAESRVPSVDRLPWVQTSEA</sequence>
<keyword evidence="2" id="KW-1185">Reference proteome</keyword>
<gene>
    <name evidence="1" type="ORF">K443DRAFT_681198</name>
</gene>
<dbReference type="HOGENOM" id="CLU_2812755_0_0_1"/>
<protein>
    <submittedName>
        <fullName evidence="1">Unplaced genomic scaffold K443scaffold_146, whole genome shotgun sequence</fullName>
    </submittedName>
</protein>
<dbReference type="EMBL" id="KN838681">
    <property type="protein sequence ID" value="KIJ97921.1"/>
    <property type="molecule type" value="Genomic_DNA"/>
</dbReference>
<reference evidence="2" key="2">
    <citation type="submission" date="2015-01" db="EMBL/GenBank/DDBJ databases">
        <title>Evolutionary Origins and Diversification of the Mycorrhizal Mutualists.</title>
        <authorList>
            <consortium name="DOE Joint Genome Institute"/>
            <consortium name="Mycorrhizal Genomics Consortium"/>
            <person name="Kohler A."/>
            <person name="Kuo A."/>
            <person name="Nagy L.G."/>
            <person name="Floudas D."/>
            <person name="Copeland A."/>
            <person name="Barry K.W."/>
            <person name="Cichocki N."/>
            <person name="Veneault-Fourrey C."/>
            <person name="LaButti K."/>
            <person name="Lindquist E.A."/>
            <person name="Lipzen A."/>
            <person name="Lundell T."/>
            <person name="Morin E."/>
            <person name="Murat C."/>
            <person name="Riley R."/>
            <person name="Ohm R."/>
            <person name="Sun H."/>
            <person name="Tunlid A."/>
            <person name="Henrissat B."/>
            <person name="Grigoriev I.V."/>
            <person name="Hibbett D.S."/>
            <person name="Martin F."/>
        </authorList>
    </citation>
    <scope>NUCLEOTIDE SEQUENCE [LARGE SCALE GENOMIC DNA]</scope>
    <source>
        <strain evidence="2">LaAM-08-1</strain>
    </source>
</reference>
<name>A0A0C9XK07_9AGAR</name>